<dbReference type="GO" id="GO:0005948">
    <property type="term" value="C:acetolactate synthase complex"/>
    <property type="evidence" value="ECO:0007669"/>
    <property type="project" value="TreeGrafter"/>
</dbReference>
<evidence type="ECO:0000256" key="2">
    <source>
        <dbReference type="ARBA" id="ARBA00023052"/>
    </source>
</evidence>
<organism evidence="7 8">
    <name type="scientific">Cuniculiplasma divulgatum</name>
    <dbReference type="NCBI Taxonomy" id="1673428"/>
    <lineage>
        <taxon>Archaea</taxon>
        <taxon>Methanobacteriati</taxon>
        <taxon>Thermoplasmatota</taxon>
        <taxon>Thermoplasmata</taxon>
        <taxon>Thermoplasmatales</taxon>
        <taxon>Cuniculiplasmataceae</taxon>
        <taxon>Cuniculiplasma</taxon>
    </lineage>
</organism>
<dbReference type="Pfam" id="PF00205">
    <property type="entry name" value="TPP_enzyme_M"/>
    <property type="match status" value="1"/>
</dbReference>
<dbReference type="GO" id="GO:0009099">
    <property type="term" value="P:L-valine biosynthetic process"/>
    <property type="evidence" value="ECO:0007669"/>
    <property type="project" value="TreeGrafter"/>
</dbReference>
<proteinExistence type="inferred from homology"/>
<dbReference type="SUPFAM" id="SSF52518">
    <property type="entry name" value="Thiamin diphosphate-binding fold (THDP-binding)"/>
    <property type="match status" value="2"/>
</dbReference>
<feature type="domain" description="Thiamine pyrophosphate enzyme central" evidence="4">
    <location>
        <begin position="187"/>
        <end position="320"/>
    </location>
</feature>
<dbReference type="GeneID" id="41587677"/>
<comment type="similarity">
    <text evidence="1 3">Belongs to the TPP enzyme family.</text>
</comment>
<dbReference type="PANTHER" id="PTHR18968">
    <property type="entry name" value="THIAMINE PYROPHOSPHATE ENZYMES"/>
    <property type="match status" value="1"/>
</dbReference>
<dbReference type="InterPro" id="IPR000399">
    <property type="entry name" value="TPP-bd_CS"/>
</dbReference>
<dbReference type="NCBIfam" id="NF006187">
    <property type="entry name" value="PRK08322.1"/>
    <property type="match status" value="1"/>
</dbReference>
<dbReference type="GO" id="GO:0003984">
    <property type="term" value="F:acetolactate synthase activity"/>
    <property type="evidence" value="ECO:0007669"/>
    <property type="project" value="TreeGrafter"/>
</dbReference>
<dbReference type="InterPro" id="IPR011766">
    <property type="entry name" value="TPP_enzyme_TPP-bd"/>
</dbReference>
<dbReference type="SUPFAM" id="SSF52467">
    <property type="entry name" value="DHS-like NAD/FAD-binding domain"/>
    <property type="match status" value="1"/>
</dbReference>
<evidence type="ECO:0000256" key="3">
    <source>
        <dbReference type="RuleBase" id="RU362132"/>
    </source>
</evidence>
<dbReference type="AlphaFoldDB" id="A0A1N5SWF9"/>
<accession>A0A1N5SWF9</accession>
<gene>
    <name evidence="7" type="ORF">CSP5_0375</name>
</gene>
<keyword evidence="2 3" id="KW-0786">Thiamine pyrophosphate</keyword>
<dbReference type="Pfam" id="PF02776">
    <property type="entry name" value="TPP_enzyme_N"/>
    <property type="match status" value="1"/>
</dbReference>
<dbReference type="InterPro" id="IPR045229">
    <property type="entry name" value="TPP_enz"/>
</dbReference>
<sequence>MKGSDLFTKALLNENVKHIFGLPGEENIDLLDSISKTDIDFIVTRHEQGAAFMADAYARVRKTPGVCLSTLGPGATNLLTGVANAHLDKVPVVAITAQASRDRLHKESHQNVDTIALFSGITKYNRSVIVPDSIPEIVRKAFSISMKEQPGAAHIQLPEDIGSMETDEVRMIPIPDEAIYEANGSIVKKAAKLINSAKYPIILAGNGVIRSRSWDMVRKFVEVSGIPIVSTFMAKGILPYDNPNNLFIVGGRPFPIELRPLIHSDLVIAIGFDMVEYDPIIWNEDSSRSVINVATTMAETDEHFPVAFDLVGNINITLDLLLRNIEKRPLTKEFMEIRRKRKEFFESPGTGKEIIPKAVIKVLSENNHENTLVISDVGLHKVWMSRYYQPKFPDRTIIYNGFASMGGSLPGSIGAMKANPDLDVIAVMGDGGFLMNVQELETAYRLGISFTAIVFNDRTYSLIEKHQEDHNLSPKYIHFTNPDFDLLAKSFHSEYFYADEAKGFAEALKESRRSDGVKIIEVKIN</sequence>
<dbReference type="InterPro" id="IPR029035">
    <property type="entry name" value="DHS-like_NAD/FAD-binding_dom"/>
</dbReference>
<evidence type="ECO:0000259" key="5">
    <source>
        <dbReference type="Pfam" id="PF02775"/>
    </source>
</evidence>
<dbReference type="GO" id="GO:0044272">
    <property type="term" value="P:sulfur compound biosynthetic process"/>
    <property type="evidence" value="ECO:0007669"/>
    <property type="project" value="UniProtKB-ARBA"/>
</dbReference>
<evidence type="ECO:0000256" key="1">
    <source>
        <dbReference type="ARBA" id="ARBA00007812"/>
    </source>
</evidence>
<reference evidence="7 8" key="1">
    <citation type="submission" date="2016-04" db="EMBL/GenBank/DDBJ databases">
        <authorList>
            <person name="Evans L.H."/>
            <person name="Alamgir A."/>
            <person name="Owens N."/>
            <person name="Weber N.D."/>
            <person name="Virtaneva K."/>
            <person name="Barbian K."/>
            <person name="Babar A."/>
            <person name="Rosenke K."/>
        </authorList>
    </citation>
    <scope>NUCLEOTIDE SEQUENCE [LARGE SCALE GENOMIC DNA]</scope>
    <source>
        <strain evidence="8">S5(T) (JCM 30642 \VKM B-2941)</strain>
    </source>
</reference>
<evidence type="ECO:0000259" key="4">
    <source>
        <dbReference type="Pfam" id="PF00205"/>
    </source>
</evidence>
<dbReference type="EMBL" id="LT671858">
    <property type="protein sequence ID" value="SIM40271.1"/>
    <property type="molecule type" value="Genomic_DNA"/>
</dbReference>
<dbReference type="GO" id="GO:0009097">
    <property type="term" value="P:isoleucine biosynthetic process"/>
    <property type="evidence" value="ECO:0007669"/>
    <property type="project" value="TreeGrafter"/>
</dbReference>
<feature type="domain" description="Thiamine pyrophosphate enzyme N-terminal TPP-binding" evidence="6">
    <location>
        <begin position="1"/>
        <end position="116"/>
    </location>
</feature>
<dbReference type="PROSITE" id="PS00187">
    <property type="entry name" value="TPP_ENZYMES"/>
    <property type="match status" value="1"/>
</dbReference>
<feature type="domain" description="Thiamine pyrophosphate enzyme TPP-binding" evidence="5">
    <location>
        <begin position="376"/>
        <end position="522"/>
    </location>
</feature>
<dbReference type="GO" id="GO:0050660">
    <property type="term" value="F:flavin adenine dinucleotide binding"/>
    <property type="evidence" value="ECO:0007669"/>
    <property type="project" value="TreeGrafter"/>
</dbReference>
<dbReference type="PANTHER" id="PTHR18968:SF129">
    <property type="entry name" value="ACETOLACTATE SYNTHASE"/>
    <property type="match status" value="1"/>
</dbReference>
<evidence type="ECO:0000259" key="6">
    <source>
        <dbReference type="Pfam" id="PF02776"/>
    </source>
</evidence>
<dbReference type="GO" id="GO:0000287">
    <property type="term" value="F:magnesium ion binding"/>
    <property type="evidence" value="ECO:0007669"/>
    <property type="project" value="InterPro"/>
</dbReference>
<evidence type="ECO:0000313" key="8">
    <source>
        <dbReference type="Proteomes" id="UP000195607"/>
    </source>
</evidence>
<dbReference type="Pfam" id="PF02775">
    <property type="entry name" value="TPP_enzyme_C"/>
    <property type="match status" value="1"/>
</dbReference>
<dbReference type="InterPro" id="IPR012001">
    <property type="entry name" value="Thiamin_PyroP_enz_TPP-bd_dom"/>
</dbReference>
<dbReference type="InterPro" id="IPR012000">
    <property type="entry name" value="Thiamin_PyroP_enz_cen_dom"/>
</dbReference>
<dbReference type="CDD" id="cd07035">
    <property type="entry name" value="TPP_PYR_POX_like"/>
    <property type="match status" value="1"/>
</dbReference>
<dbReference type="Gene3D" id="3.40.50.1220">
    <property type="entry name" value="TPP-binding domain"/>
    <property type="match status" value="1"/>
</dbReference>
<dbReference type="FunFam" id="3.40.50.970:FF:000007">
    <property type="entry name" value="Acetolactate synthase"/>
    <property type="match status" value="1"/>
</dbReference>
<dbReference type="Proteomes" id="UP000195607">
    <property type="component" value="Chromosome I"/>
</dbReference>
<dbReference type="Gene3D" id="3.40.50.970">
    <property type="match status" value="2"/>
</dbReference>
<protein>
    <submittedName>
        <fullName evidence="7">Thiamine pyrophosphate-dependent enzyme</fullName>
    </submittedName>
</protein>
<name>A0A1N5SWF9_9ARCH</name>
<evidence type="ECO:0000313" key="7">
    <source>
        <dbReference type="EMBL" id="SIM40271.1"/>
    </source>
</evidence>
<dbReference type="InterPro" id="IPR029061">
    <property type="entry name" value="THDP-binding"/>
</dbReference>
<dbReference type="RefSeq" id="WP_148689547.1">
    <property type="nucleotide sequence ID" value="NZ_LT671858.1"/>
</dbReference>
<dbReference type="GO" id="GO:0030976">
    <property type="term" value="F:thiamine pyrophosphate binding"/>
    <property type="evidence" value="ECO:0007669"/>
    <property type="project" value="InterPro"/>
</dbReference>